<dbReference type="PANTHER" id="PTHR11361:SF152">
    <property type="entry name" value="DNA MISMATCH REPAIR PROTEIN"/>
    <property type="match status" value="1"/>
</dbReference>
<feature type="domain" description="DNA mismatch repair protein MutS core" evidence="5">
    <location>
        <begin position="51"/>
        <end position="322"/>
    </location>
</feature>
<evidence type="ECO:0000259" key="6">
    <source>
        <dbReference type="SMART" id="SM00534"/>
    </source>
</evidence>
<name>A0A410DYI5_9CLOT</name>
<dbReference type="InterPro" id="IPR000432">
    <property type="entry name" value="DNA_mismatch_repair_MutS_C"/>
</dbReference>
<dbReference type="Gene3D" id="1.10.1420.10">
    <property type="match status" value="1"/>
</dbReference>
<keyword evidence="4" id="KW-0812">Transmembrane</keyword>
<protein>
    <submittedName>
        <fullName evidence="7">DNA mismatch repair protein MutS</fullName>
    </submittedName>
</protein>
<dbReference type="GO" id="GO:0005829">
    <property type="term" value="C:cytosol"/>
    <property type="evidence" value="ECO:0007669"/>
    <property type="project" value="TreeGrafter"/>
</dbReference>
<evidence type="ECO:0000313" key="7">
    <source>
        <dbReference type="EMBL" id="QAA34129.1"/>
    </source>
</evidence>
<accession>A0A410DYI5</accession>
<proteinExistence type="predicted"/>
<gene>
    <name evidence="7" type="ORF">C1I91_22240</name>
</gene>
<dbReference type="SMART" id="SM00534">
    <property type="entry name" value="MUTSac"/>
    <property type="match status" value="1"/>
</dbReference>
<dbReference type="GO" id="GO:0030983">
    <property type="term" value="F:mismatched DNA binding"/>
    <property type="evidence" value="ECO:0007669"/>
    <property type="project" value="InterPro"/>
</dbReference>
<dbReference type="SUPFAM" id="SSF52540">
    <property type="entry name" value="P-loop containing nucleoside triphosphate hydrolases"/>
    <property type="match status" value="1"/>
</dbReference>
<evidence type="ECO:0000256" key="3">
    <source>
        <dbReference type="ARBA" id="ARBA00023125"/>
    </source>
</evidence>
<organism evidence="7 8">
    <name type="scientific">Clostridium manihotivorum</name>
    <dbReference type="NCBI Taxonomy" id="2320868"/>
    <lineage>
        <taxon>Bacteria</taxon>
        <taxon>Bacillati</taxon>
        <taxon>Bacillota</taxon>
        <taxon>Clostridia</taxon>
        <taxon>Eubacteriales</taxon>
        <taxon>Clostridiaceae</taxon>
        <taxon>Clostridium</taxon>
    </lineage>
</organism>
<dbReference type="SUPFAM" id="SSF48334">
    <property type="entry name" value="DNA repair protein MutS, domain III"/>
    <property type="match status" value="1"/>
</dbReference>
<dbReference type="InterPro" id="IPR007696">
    <property type="entry name" value="DNA_mismatch_repair_MutS_core"/>
</dbReference>
<keyword evidence="4" id="KW-0472">Membrane</keyword>
<dbReference type="Pfam" id="PF00488">
    <property type="entry name" value="MutS_V"/>
    <property type="match status" value="1"/>
</dbReference>
<dbReference type="SMART" id="SM00533">
    <property type="entry name" value="MUTSd"/>
    <property type="match status" value="1"/>
</dbReference>
<dbReference type="GO" id="GO:0140664">
    <property type="term" value="F:ATP-dependent DNA damage sensor activity"/>
    <property type="evidence" value="ECO:0007669"/>
    <property type="project" value="InterPro"/>
</dbReference>
<evidence type="ECO:0000313" key="8">
    <source>
        <dbReference type="Proteomes" id="UP000286268"/>
    </source>
</evidence>
<dbReference type="RefSeq" id="WP_128214850.1">
    <property type="nucleotide sequence ID" value="NZ_CP025746.1"/>
</dbReference>
<dbReference type="OrthoDB" id="9802448at2"/>
<dbReference type="InterPro" id="IPR027417">
    <property type="entry name" value="P-loop_NTPase"/>
</dbReference>
<dbReference type="GO" id="GO:0006298">
    <property type="term" value="P:mismatch repair"/>
    <property type="evidence" value="ECO:0007669"/>
    <property type="project" value="InterPro"/>
</dbReference>
<keyword evidence="3" id="KW-0238">DNA-binding</keyword>
<dbReference type="PANTHER" id="PTHR11361">
    <property type="entry name" value="DNA MISMATCH REPAIR PROTEIN MUTS FAMILY MEMBER"/>
    <property type="match status" value="1"/>
</dbReference>
<feature type="transmembrane region" description="Helical" evidence="4">
    <location>
        <begin position="137"/>
        <end position="155"/>
    </location>
</feature>
<dbReference type="Gene3D" id="3.40.50.300">
    <property type="entry name" value="P-loop containing nucleotide triphosphate hydrolases"/>
    <property type="match status" value="1"/>
</dbReference>
<sequence>MFGNKRNLEYIRYIWPKGAERKREFKNIRYFHDSIKKEEEFYIDDQTWNDLDMDKIYSNIDRTLTSPGEDVFYHMLRKPANDIEELKNRDKIIDFFRQNKEAREEIQLQLYKLGRKRNNYTVHMLKEGLVEDNSKRWMYNLLGLVFPILTVITALFMGSRYLTLLVLIFIINSFIHSRERNNMNVDSILYLGSVIKAAKRISGSGYEEISCYTSKLKALYGQIQYIAKNSVSFGRAEGNDGLLDSLYIMFLAQERVYLKMSNKINQKSKELLDIYQLIGELDSLIGFSAYRECLEQFSKPNFIEGDAYLNIEKGVHPLIDEPVPNSILLSRKGIILTGTNMSGKSTFLRMVGINVLLAQSFYTCLCDKYEACYMKLMSSISPSDDVTSGKSFYLGEAEAMLRLINNAKDGKPILCLIDEIFRGTNPIERIAASAEILKYIINFNTIVIAATHDHEIARLVGQDYRCYYFSEKVNEAEGLTFDYKIKEGISPTRNAIKLLKFLGYPKDIIEGALSNIGDN</sequence>
<feature type="domain" description="DNA mismatch repair proteins mutS family" evidence="6">
    <location>
        <begin position="331"/>
        <end position="517"/>
    </location>
</feature>
<dbReference type="GO" id="GO:0005524">
    <property type="term" value="F:ATP binding"/>
    <property type="evidence" value="ECO:0007669"/>
    <property type="project" value="UniProtKB-KW"/>
</dbReference>
<keyword evidence="4" id="KW-1133">Transmembrane helix</keyword>
<dbReference type="AlphaFoldDB" id="A0A410DYI5"/>
<dbReference type="InterPro" id="IPR036187">
    <property type="entry name" value="DNA_mismatch_repair_MutS_sf"/>
</dbReference>
<dbReference type="Proteomes" id="UP000286268">
    <property type="component" value="Chromosome"/>
</dbReference>
<keyword evidence="8" id="KW-1185">Reference proteome</keyword>
<evidence type="ECO:0000256" key="2">
    <source>
        <dbReference type="ARBA" id="ARBA00022840"/>
    </source>
</evidence>
<evidence type="ECO:0000256" key="1">
    <source>
        <dbReference type="ARBA" id="ARBA00022741"/>
    </source>
</evidence>
<reference evidence="7 8" key="1">
    <citation type="submission" date="2018-01" db="EMBL/GenBank/DDBJ databases">
        <title>Genome Sequencing and Assembly of Anaerobacter polyendosporus strain CT4.</title>
        <authorList>
            <person name="Tachaapaikoon C."/>
            <person name="Sutheeworapong S."/>
            <person name="Jenjaroenpun P."/>
            <person name="Wongsurawat T."/>
            <person name="Nookeaw I."/>
            <person name="Cheawchanlertfa P."/>
            <person name="Kosugi A."/>
            <person name="Cheevadhanarak S."/>
            <person name="Ratanakhanokchai K."/>
        </authorList>
    </citation>
    <scope>NUCLEOTIDE SEQUENCE [LARGE SCALE GENOMIC DNA]</scope>
    <source>
        <strain evidence="7 8">CT4</strain>
    </source>
</reference>
<dbReference type="InterPro" id="IPR045076">
    <property type="entry name" value="MutS"/>
</dbReference>
<keyword evidence="1" id="KW-0547">Nucleotide-binding</keyword>
<keyword evidence="2" id="KW-0067">ATP-binding</keyword>
<dbReference type="KEGG" id="cmah:C1I91_22240"/>
<evidence type="ECO:0000256" key="4">
    <source>
        <dbReference type="SAM" id="Phobius"/>
    </source>
</evidence>
<dbReference type="EMBL" id="CP025746">
    <property type="protein sequence ID" value="QAA34129.1"/>
    <property type="molecule type" value="Genomic_DNA"/>
</dbReference>
<evidence type="ECO:0000259" key="5">
    <source>
        <dbReference type="SMART" id="SM00533"/>
    </source>
</evidence>